<name>A0A1I7GCI1_9STRE</name>
<dbReference type="SUPFAM" id="SSF75712">
    <property type="entry name" value="Rad50 coiled-coil Zn hook"/>
    <property type="match status" value="1"/>
</dbReference>
<evidence type="ECO:0000259" key="2">
    <source>
        <dbReference type="Pfam" id="PF13166"/>
    </source>
</evidence>
<evidence type="ECO:0000256" key="1">
    <source>
        <dbReference type="SAM" id="Coils"/>
    </source>
</evidence>
<dbReference type="SUPFAM" id="SSF52540">
    <property type="entry name" value="P-loop containing nucleoside triphosphate hydrolases"/>
    <property type="match status" value="1"/>
</dbReference>
<keyword evidence="4" id="KW-1185">Reference proteome</keyword>
<accession>A0A1I7GCI1</accession>
<dbReference type="Pfam" id="PF13166">
    <property type="entry name" value="AAA_13"/>
    <property type="match status" value="1"/>
</dbReference>
<feature type="coiled-coil region" evidence="1">
    <location>
        <begin position="75"/>
        <end position="102"/>
    </location>
</feature>
<dbReference type="Proteomes" id="UP000183629">
    <property type="component" value="Unassembled WGS sequence"/>
</dbReference>
<reference evidence="4" key="1">
    <citation type="submission" date="2016-10" db="EMBL/GenBank/DDBJ databases">
        <authorList>
            <person name="Varghese N."/>
            <person name="Submissions S."/>
        </authorList>
    </citation>
    <scope>NUCLEOTIDE SEQUENCE [LARGE SCALE GENOMIC DNA]</scope>
    <source>
        <strain evidence="4">LMG 15572</strain>
    </source>
</reference>
<dbReference type="AlphaFoldDB" id="A0A1I7GCI1"/>
<dbReference type="EMBL" id="FPBN01000002">
    <property type="protein sequence ID" value="SFU46179.1"/>
    <property type="molecule type" value="Genomic_DNA"/>
</dbReference>
<gene>
    <name evidence="3" type="ORF">SAMN05660328_10267</name>
</gene>
<dbReference type="InterPro" id="IPR027417">
    <property type="entry name" value="P-loop_NTPase"/>
</dbReference>
<organism evidence="3 4">
    <name type="scientific">Streptococcus gallolyticus</name>
    <dbReference type="NCBI Taxonomy" id="315405"/>
    <lineage>
        <taxon>Bacteria</taxon>
        <taxon>Bacillati</taxon>
        <taxon>Bacillota</taxon>
        <taxon>Bacilli</taxon>
        <taxon>Lactobacillales</taxon>
        <taxon>Streptococcaceae</taxon>
        <taxon>Streptococcus</taxon>
    </lineage>
</organism>
<proteinExistence type="predicted"/>
<evidence type="ECO:0000313" key="3">
    <source>
        <dbReference type="EMBL" id="SFU46179.1"/>
    </source>
</evidence>
<protein>
    <submittedName>
        <fullName evidence="3">AAA domain-containing protein</fullName>
    </submittedName>
</protein>
<feature type="domain" description="Protein CR006 P-loop" evidence="2">
    <location>
        <begin position="13"/>
        <end position="690"/>
    </location>
</feature>
<dbReference type="InterPro" id="IPR026866">
    <property type="entry name" value="CR006_AAA"/>
</dbReference>
<dbReference type="Gene3D" id="3.40.50.300">
    <property type="entry name" value="P-loop containing nucleotide triphosphate hydrolases"/>
    <property type="match status" value="2"/>
</dbReference>
<dbReference type="RefSeq" id="WP_074658106.1">
    <property type="nucleotide sequence ID" value="NZ_FOLZ01000002.1"/>
</dbReference>
<evidence type="ECO:0000313" key="4">
    <source>
        <dbReference type="Proteomes" id="UP000183629"/>
    </source>
</evidence>
<keyword evidence="1" id="KW-0175">Coiled coil</keyword>
<sequence length="710" mass="83028">MIETLELPGDIFAVTQLPDIKQKNFIYGKNGSGKSTIANEIIKQYADQYDVRVFQGFDSVAENSRLKAISLGRENAELQPQIEEVELQIKEIEAELSEDSNDNFYSRYANLKQKYEEHYASLKQFYKNSARTLKINYTSLTGPNYNTNDFQKDIPAAQKLSEENIAKLNQIISQKSMPAIQRQDFELINLSKYVEATNEILSTKLAKAIVLEFNSQEEQNWVRKGLKIHKHNSDSSCPFCKNEISSERLNDLNNFFGDKVNQFENRIRTALQKISSVKMRIENIQTMKEKDIYPKFHEEANQLNFEILEIQRTYSNFLDFLLRKLNEKLSNLFNSMDTIEKVPAETMKNLKCQYDAFCDKNDAYTQSLSNDIKQSREKLKAHQVALMLENFEYSSQIRTRELLKKDFDIVQREFEGKGELLQSLRAKYSKLISQTVDESYAAEEINNKLAKLGSHRFKLVLVDDEQKGQYIIKNPDGSYRNIETLSTGEKNIVSFLWFIVDLNNPEKSSEKNKVIVFDDPMNSNDDGVQYLIILQLQKLLKNLADNEQIFIMTHNIHFYLNVRYMWWRKNAQLARKSTLHIFKADGKSNFKVISSKEDDLMTSYQALWAELRWLYDQQKPDFMLNPIRRILETYLKFNQINSSDFYRGFDEIEKLFNVNSHSIDDIDDFATNANGKTPEEIIEMMRLIFKENNGESHFEANWKRGKVKNE</sequence>